<reference evidence="2 3" key="1">
    <citation type="submission" date="2020-11" db="EMBL/GenBank/DDBJ databases">
        <title>WGS of Herminiimonas contaminans strain Marseille-Q4544 isolated from planarians Schmidtea mediterranea.</title>
        <authorList>
            <person name="Kangale L."/>
        </authorList>
    </citation>
    <scope>NUCLEOTIDE SEQUENCE [LARGE SCALE GENOMIC DNA]</scope>
    <source>
        <strain evidence="2 3">Marseille-Q4544</strain>
    </source>
</reference>
<name>A0ABS0EU22_9BURK</name>
<dbReference type="InterPro" id="IPR000073">
    <property type="entry name" value="AB_hydrolase_1"/>
</dbReference>
<dbReference type="PANTHER" id="PTHR43798">
    <property type="entry name" value="MONOACYLGLYCEROL LIPASE"/>
    <property type="match status" value="1"/>
</dbReference>
<dbReference type="InterPro" id="IPR006311">
    <property type="entry name" value="TAT_signal"/>
</dbReference>
<dbReference type="InterPro" id="IPR000639">
    <property type="entry name" value="Epox_hydrolase-like"/>
</dbReference>
<gene>
    <name evidence="2" type="ORF">IXC47_11645</name>
</gene>
<feature type="domain" description="AB hydrolase-1" evidence="1">
    <location>
        <begin position="67"/>
        <end position="321"/>
    </location>
</feature>
<dbReference type="PRINTS" id="PR00412">
    <property type="entry name" value="EPOXHYDRLASE"/>
</dbReference>
<dbReference type="Pfam" id="PF00561">
    <property type="entry name" value="Abhydrolase_1"/>
    <property type="match status" value="1"/>
</dbReference>
<evidence type="ECO:0000313" key="2">
    <source>
        <dbReference type="EMBL" id="MBF8178336.1"/>
    </source>
</evidence>
<dbReference type="Gene3D" id="3.40.50.1820">
    <property type="entry name" value="alpha/beta hydrolase"/>
    <property type="match status" value="1"/>
</dbReference>
<proteinExistence type="predicted"/>
<dbReference type="RefSeq" id="WP_195875721.1">
    <property type="nucleotide sequence ID" value="NZ_JADOEL010000008.1"/>
</dbReference>
<dbReference type="GO" id="GO:0016787">
    <property type="term" value="F:hydrolase activity"/>
    <property type="evidence" value="ECO:0007669"/>
    <property type="project" value="UniProtKB-KW"/>
</dbReference>
<keyword evidence="3" id="KW-1185">Reference proteome</keyword>
<dbReference type="InterPro" id="IPR029058">
    <property type="entry name" value="AB_hydrolase_fold"/>
</dbReference>
<evidence type="ECO:0000313" key="3">
    <source>
        <dbReference type="Proteomes" id="UP000657372"/>
    </source>
</evidence>
<accession>A0ABS0EU22</accession>
<sequence length="341" mass="36952">MPDINLKRRRLLGGTLLGVAAANLTLPGLSYANPLSASGKASMAPLKHVDAGVLNIAYYETGPAQGPVVFLLHGYPYDIHSYIDVAEILAKQGCRVIVPHLRGHGSTRFLDAATQRTGQQSAVAVDIIALMDALKIDRAVMAGYDWGARTACIIAALWPERCIGLLSVNGYLIQNIARNALPLPAQAEVGWWYQYYFATERGVAGLTANRKDIARIIWKTNSPTWHFDDATFDRAAASFDNPDYVAIVIHNYRWRLSLAAGDPQYDELEKRLATQPVIAVPTITMDGDSDGVVPATDGKAYASKFSGPRTHRIIKGAGHNLPQEAPQEFSAAVMTLLSNAG</sequence>
<evidence type="ECO:0000259" key="1">
    <source>
        <dbReference type="Pfam" id="PF00561"/>
    </source>
</evidence>
<dbReference type="EMBL" id="JADOEL010000008">
    <property type="protein sequence ID" value="MBF8178336.1"/>
    <property type="molecule type" value="Genomic_DNA"/>
</dbReference>
<dbReference type="InterPro" id="IPR050266">
    <property type="entry name" value="AB_hydrolase_sf"/>
</dbReference>
<keyword evidence="2" id="KW-0378">Hydrolase</keyword>
<comment type="caution">
    <text evidence="2">The sequence shown here is derived from an EMBL/GenBank/DDBJ whole genome shotgun (WGS) entry which is preliminary data.</text>
</comment>
<protein>
    <submittedName>
        <fullName evidence="2">Alpha/beta hydrolase</fullName>
    </submittedName>
</protein>
<organism evidence="2 3">
    <name type="scientific">Herminiimonas contaminans</name>
    <dbReference type="NCBI Taxonomy" id="1111140"/>
    <lineage>
        <taxon>Bacteria</taxon>
        <taxon>Pseudomonadati</taxon>
        <taxon>Pseudomonadota</taxon>
        <taxon>Betaproteobacteria</taxon>
        <taxon>Burkholderiales</taxon>
        <taxon>Oxalobacteraceae</taxon>
        <taxon>Herminiimonas</taxon>
    </lineage>
</organism>
<dbReference type="PROSITE" id="PS51318">
    <property type="entry name" value="TAT"/>
    <property type="match status" value="1"/>
</dbReference>
<dbReference type="Proteomes" id="UP000657372">
    <property type="component" value="Unassembled WGS sequence"/>
</dbReference>
<dbReference type="SUPFAM" id="SSF53474">
    <property type="entry name" value="alpha/beta-Hydrolases"/>
    <property type="match status" value="1"/>
</dbReference>
<dbReference type="PANTHER" id="PTHR43798:SF33">
    <property type="entry name" value="HYDROLASE, PUTATIVE (AFU_ORTHOLOGUE AFUA_2G14860)-RELATED"/>
    <property type="match status" value="1"/>
</dbReference>